<dbReference type="OrthoDB" id="3490243at2759"/>
<dbReference type="RefSeq" id="XP_037192950.1">
    <property type="nucleotide sequence ID" value="XM_037335855.1"/>
</dbReference>
<accession>A0A8H6EIZ4</accession>
<gene>
    <name evidence="1" type="ORF">Bfra_005471</name>
</gene>
<proteinExistence type="predicted"/>
<dbReference type="EMBL" id="JABFCT010000008">
    <property type="protein sequence ID" value="KAF5874004.1"/>
    <property type="molecule type" value="Genomic_DNA"/>
</dbReference>
<organism evidence="1 2">
    <name type="scientific">Botrytis fragariae</name>
    <dbReference type="NCBI Taxonomy" id="1964551"/>
    <lineage>
        <taxon>Eukaryota</taxon>
        <taxon>Fungi</taxon>
        <taxon>Dikarya</taxon>
        <taxon>Ascomycota</taxon>
        <taxon>Pezizomycotina</taxon>
        <taxon>Leotiomycetes</taxon>
        <taxon>Helotiales</taxon>
        <taxon>Sclerotiniaceae</taxon>
        <taxon>Botrytis</taxon>
    </lineage>
</organism>
<evidence type="ECO:0000313" key="1">
    <source>
        <dbReference type="EMBL" id="KAF5874004.1"/>
    </source>
</evidence>
<dbReference type="SUPFAM" id="SSF48452">
    <property type="entry name" value="TPR-like"/>
    <property type="match status" value="1"/>
</dbReference>
<comment type="caution">
    <text evidence="1">The sequence shown here is derived from an EMBL/GenBank/DDBJ whole genome shotgun (WGS) entry which is preliminary data.</text>
</comment>
<reference evidence="1 2" key="1">
    <citation type="journal article" date="2020" name="Phytopathology">
        <title>A high-quality genome resource of Botrytis fragariae, a new and rapidly spreading fungal pathogen causing strawberry gray mold in the U.S.A.</title>
        <authorList>
            <person name="Wu Y."/>
            <person name="Saski C.A."/>
            <person name="Schnabel G."/>
            <person name="Xiao S."/>
            <person name="Hu M."/>
        </authorList>
    </citation>
    <scope>NUCLEOTIDE SEQUENCE [LARGE SCALE GENOMIC DNA]</scope>
    <source>
        <strain evidence="1 2">BVB16</strain>
    </source>
</reference>
<sequence length="655" mass="73514">MESVRNENLRAYLRAPSIFTFCMAYFQPSSYPPGAFARNWIVGFFTGAARHISLASPASTHNSTVSSFAAMFSRLSINSHDSSDQPSPLTSSSSSSSLLEGAHLSINTAVEQSDAPDYAVLCVDGLSSAGLFEDAAVIAQGYLHEKPNHALFLKHLAKGLFETEHYTEASQIYRRLEAMPGLANDTEKKLWTIEALLNDHRPGAALDEYLRTPSLGECAKGLFFKSRALRKLKQPAAARAAADQMLELAGENIIADYWVEYGFVLYDLHDFVGSLRYLRQGATEDVIESALGLSGQAKEAEEMFQSPQTLSPCHRRKIINGPATDWEEFRGRANWMKTLPDLRALLQVSFHNSLPDPEDLASCLCILGTRHREGGTHEAASTCFEIALKINHTSAFVLSMSATNLAANVPLNESDEARFARLQKADDLWEQLLEIGPYPDGSFEVSHAEIYRRRAELWKGIKISFYEKYLFKYAEIIKSPAEFISVAKVLRSNQKTDGINTIAYKERAERVDRLYYEALHSPEYSPTHAPQKAALVYGWRVDNLAYGDIDPERQERFLRQKMELDGNPDRLLNFMGKAGGRDREILQLLEDAERKFGGKYVALVKDQRKYLKNVEKIKKNSANKTPDDLLKQDPVQSSIKRTRVAAGWHAWKAQK</sequence>
<protein>
    <submittedName>
        <fullName evidence="1">Uncharacterized protein</fullName>
    </submittedName>
</protein>
<dbReference type="InterPro" id="IPR011990">
    <property type="entry name" value="TPR-like_helical_dom_sf"/>
</dbReference>
<dbReference type="AlphaFoldDB" id="A0A8H6EIZ4"/>
<dbReference type="GeneID" id="59259547"/>
<dbReference type="Proteomes" id="UP000531561">
    <property type="component" value="Unassembled WGS sequence"/>
</dbReference>
<keyword evidence="2" id="KW-1185">Reference proteome</keyword>
<evidence type="ECO:0000313" key="2">
    <source>
        <dbReference type="Proteomes" id="UP000531561"/>
    </source>
</evidence>
<name>A0A8H6EIZ4_9HELO</name>
<dbReference type="Gene3D" id="1.25.40.10">
    <property type="entry name" value="Tetratricopeptide repeat domain"/>
    <property type="match status" value="1"/>
</dbReference>